<reference evidence="2 3" key="1">
    <citation type="submission" date="2024-03" db="EMBL/GenBank/DDBJ databases">
        <authorList>
            <person name="Jo J.-H."/>
        </authorList>
    </citation>
    <scope>NUCLEOTIDE SEQUENCE [LARGE SCALE GENOMIC DNA]</scope>
    <source>
        <strain evidence="2 3">AS3R-12</strain>
    </source>
</reference>
<accession>A0ABU8S7Q4</accession>
<evidence type="ECO:0000259" key="1">
    <source>
        <dbReference type="Pfam" id="PF09822"/>
    </source>
</evidence>
<sequence>MAALASSLLLGACAGHSRTRDSISLMTSLPILWAEEPSIGAMLGKAEAPPHWARGVLEARGTVVPLDRIASDTLRGVELAVLAQPRALSPEEMAALDRWVRGGGKLLLFADPMLTAHSIFPVGDKRRPQAIAMVDPLLAHWGLELGFDDAALEGEATVQATGLSLPVNLPGTLKGSSKRCLIDQSALVATCGIGRGRAVIVADAALLESEGITGPEARKSALAGLLALVENRRESEPGKIGMNAGKVGGREIITFENNHLMTRLKRGFWPVDLDKIE</sequence>
<protein>
    <submittedName>
        <fullName evidence="2">DUF4350 domain-containing protein</fullName>
    </submittedName>
</protein>
<keyword evidence="3" id="KW-1185">Reference proteome</keyword>
<dbReference type="Proteomes" id="UP001379235">
    <property type="component" value="Unassembled WGS sequence"/>
</dbReference>
<proteinExistence type="predicted"/>
<dbReference type="InterPro" id="IPR019196">
    <property type="entry name" value="ABC_transp_unknown"/>
</dbReference>
<dbReference type="InterPro" id="IPR029062">
    <property type="entry name" value="Class_I_gatase-like"/>
</dbReference>
<dbReference type="EMBL" id="JBBHJY010000002">
    <property type="protein sequence ID" value="MEJ6009534.1"/>
    <property type="molecule type" value="Genomic_DNA"/>
</dbReference>
<dbReference type="Pfam" id="PF09822">
    <property type="entry name" value="ABC_transp_aux"/>
    <property type="match status" value="1"/>
</dbReference>
<gene>
    <name evidence="2" type="ORF">WG900_06345</name>
</gene>
<comment type="caution">
    <text evidence="2">The sequence shown here is derived from an EMBL/GenBank/DDBJ whole genome shotgun (WGS) entry which is preliminary data.</text>
</comment>
<dbReference type="SUPFAM" id="SSF52317">
    <property type="entry name" value="Class I glutamine amidotransferase-like"/>
    <property type="match status" value="1"/>
</dbReference>
<dbReference type="CDD" id="cd03143">
    <property type="entry name" value="A4_beta-galactosidase_middle_domain"/>
    <property type="match status" value="1"/>
</dbReference>
<dbReference type="RefSeq" id="WP_339965648.1">
    <property type="nucleotide sequence ID" value="NZ_JBBHJY010000002.1"/>
</dbReference>
<organism evidence="2 3">
    <name type="scientific">Novosphingobium aquae</name>
    <dbReference type="NCBI Taxonomy" id="3133435"/>
    <lineage>
        <taxon>Bacteria</taxon>
        <taxon>Pseudomonadati</taxon>
        <taxon>Pseudomonadota</taxon>
        <taxon>Alphaproteobacteria</taxon>
        <taxon>Sphingomonadales</taxon>
        <taxon>Sphingomonadaceae</taxon>
        <taxon>Novosphingobium</taxon>
    </lineage>
</organism>
<evidence type="ECO:0000313" key="2">
    <source>
        <dbReference type="EMBL" id="MEJ6009534.1"/>
    </source>
</evidence>
<feature type="domain" description="ABC-type uncharacterised transport system" evidence="1">
    <location>
        <begin position="64"/>
        <end position="145"/>
    </location>
</feature>
<evidence type="ECO:0000313" key="3">
    <source>
        <dbReference type="Proteomes" id="UP001379235"/>
    </source>
</evidence>
<dbReference type="Gene3D" id="3.40.50.880">
    <property type="match status" value="1"/>
</dbReference>
<name>A0ABU8S7Q4_9SPHN</name>